<dbReference type="InterPro" id="IPR035906">
    <property type="entry name" value="MetI-like_sf"/>
</dbReference>
<accession>A0A6N8E8H9</accession>
<dbReference type="OrthoDB" id="9807047at2"/>
<dbReference type="Pfam" id="PF00528">
    <property type="entry name" value="BPD_transp_1"/>
    <property type="match status" value="1"/>
</dbReference>
<dbReference type="Proteomes" id="UP000434044">
    <property type="component" value="Unassembled WGS sequence"/>
</dbReference>
<comment type="subcellular location">
    <subcellularLocation>
        <location evidence="1 8">Cell membrane</location>
        <topology evidence="1 8">Multi-pass membrane protein</topology>
    </subcellularLocation>
</comment>
<evidence type="ECO:0000256" key="5">
    <source>
        <dbReference type="ARBA" id="ARBA00022692"/>
    </source>
</evidence>
<gene>
    <name evidence="10" type="ORF">GJ668_05610</name>
</gene>
<keyword evidence="3 8" id="KW-0813">Transport</keyword>
<keyword evidence="4" id="KW-1003">Cell membrane</keyword>
<feature type="transmembrane region" description="Helical" evidence="8">
    <location>
        <begin position="126"/>
        <end position="142"/>
    </location>
</feature>
<reference evidence="10 11" key="1">
    <citation type="submission" date="2019-11" db="EMBL/GenBank/DDBJ databases">
        <title>Whole-genome sequence of the anaerobic purple sulfur bacterium Allochromatium palmeri DSM 15591.</title>
        <authorList>
            <person name="Kyndt J.A."/>
            <person name="Meyer T.E."/>
        </authorList>
    </citation>
    <scope>NUCLEOTIDE SEQUENCE [LARGE SCALE GENOMIC DNA]</scope>
    <source>
        <strain evidence="10 11">DSM 15591</strain>
    </source>
</reference>
<keyword evidence="11" id="KW-1185">Reference proteome</keyword>
<dbReference type="InterPro" id="IPR000515">
    <property type="entry name" value="MetI-like"/>
</dbReference>
<keyword evidence="7 8" id="KW-0472">Membrane</keyword>
<feature type="transmembrane region" description="Helical" evidence="8">
    <location>
        <begin position="87"/>
        <end position="114"/>
    </location>
</feature>
<dbReference type="SUPFAM" id="SSF161098">
    <property type="entry name" value="MetI-like"/>
    <property type="match status" value="1"/>
</dbReference>
<dbReference type="Gene3D" id="1.10.3720.10">
    <property type="entry name" value="MetI-like"/>
    <property type="match status" value="1"/>
</dbReference>
<dbReference type="EMBL" id="WNKT01000008">
    <property type="protein sequence ID" value="MTW20572.1"/>
    <property type="molecule type" value="Genomic_DNA"/>
</dbReference>
<sequence>MTRLSKRSKRLRPSGEHRLSRLINIGLPYLWLGLFFLLPFAIVLRISLAEPLLAQPPYTALWEWAEQGILQIRLNLGNFQLIREDDIYLAALLNSLWVALVGTLGCLLLGYPMAYAIATAPERRRILLLMLIILPFWTSFLIRVYAWIGILNANGLLNNFLLWLGVIDTPLKILHTQTAVYIGVIYSYLPFMILPLYANLTRLDPTLLEAAADLGCRPWRAFTRVTLPLSLPGIVAGSMLVFIPVVGEFVIPDLLGSPGSLMIGKLMWTEFFANKDWPLASALAIVLLAVLVVPFVLMQRLQQDDEDGRT</sequence>
<comment type="caution">
    <text evidence="10">The sequence shown here is derived from an EMBL/GenBank/DDBJ whole genome shotgun (WGS) entry which is preliminary data.</text>
</comment>
<feature type="transmembrane region" description="Helical" evidence="8">
    <location>
        <begin position="21"/>
        <end position="48"/>
    </location>
</feature>
<feature type="transmembrane region" description="Helical" evidence="8">
    <location>
        <begin position="234"/>
        <end position="256"/>
    </location>
</feature>
<dbReference type="PROSITE" id="PS50928">
    <property type="entry name" value="ABC_TM1"/>
    <property type="match status" value="1"/>
</dbReference>
<dbReference type="GO" id="GO:0005886">
    <property type="term" value="C:plasma membrane"/>
    <property type="evidence" value="ECO:0007669"/>
    <property type="project" value="UniProtKB-SubCell"/>
</dbReference>
<evidence type="ECO:0000313" key="10">
    <source>
        <dbReference type="EMBL" id="MTW20572.1"/>
    </source>
</evidence>
<organism evidence="10 11">
    <name type="scientific">Allochromatium palmeri</name>
    <dbReference type="NCBI Taxonomy" id="231048"/>
    <lineage>
        <taxon>Bacteria</taxon>
        <taxon>Pseudomonadati</taxon>
        <taxon>Pseudomonadota</taxon>
        <taxon>Gammaproteobacteria</taxon>
        <taxon>Chromatiales</taxon>
        <taxon>Chromatiaceae</taxon>
        <taxon>Allochromatium</taxon>
    </lineage>
</organism>
<name>A0A6N8E8H9_9GAMM</name>
<comment type="similarity">
    <text evidence="2">Belongs to the binding-protein-dependent transport system permease family. CysTW subfamily.</text>
</comment>
<evidence type="ECO:0000256" key="8">
    <source>
        <dbReference type="RuleBase" id="RU363032"/>
    </source>
</evidence>
<evidence type="ECO:0000256" key="6">
    <source>
        <dbReference type="ARBA" id="ARBA00022989"/>
    </source>
</evidence>
<evidence type="ECO:0000256" key="2">
    <source>
        <dbReference type="ARBA" id="ARBA00007069"/>
    </source>
</evidence>
<dbReference type="GO" id="GO:0055085">
    <property type="term" value="P:transmembrane transport"/>
    <property type="evidence" value="ECO:0007669"/>
    <property type="project" value="InterPro"/>
</dbReference>
<evidence type="ECO:0000256" key="3">
    <source>
        <dbReference type="ARBA" id="ARBA00022448"/>
    </source>
</evidence>
<dbReference type="AlphaFoldDB" id="A0A6N8E8H9"/>
<keyword evidence="5 8" id="KW-0812">Transmembrane</keyword>
<evidence type="ECO:0000256" key="7">
    <source>
        <dbReference type="ARBA" id="ARBA00023136"/>
    </source>
</evidence>
<dbReference type="CDD" id="cd06261">
    <property type="entry name" value="TM_PBP2"/>
    <property type="match status" value="1"/>
</dbReference>
<dbReference type="PANTHER" id="PTHR42929:SF3">
    <property type="entry name" value="PUTRESCINE TRANSPORT SYSTEM PERMEASE PROTEIN POTH"/>
    <property type="match status" value="1"/>
</dbReference>
<protein>
    <submittedName>
        <fullName evidence="10">ABC transporter permease subunit</fullName>
    </submittedName>
</protein>
<feature type="domain" description="ABC transmembrane type-1" evidence="9">
    <location>
        <begin position="92"/>
        <end position="298"/>
    </location>
</feature>
<proteinExistence type="inferred from homology"/>
<evidence type="ECO:0000259" key="9">
    <source>
        <dbReference type="PROSITE" id="PS50928"/>
    </source>
</evidence>
<evidence type="ECO:0000256" key="4">
    <source>
        <dbReference type="ARBA" id="ARBA00022475"/>
    </source>
</evidence>
<dbReference type="PANTHER" id="PTHR42929">
    <property type="entry name" value="INNER MEMBRANE ABC TRANSPORTER PERMEASE PROTEIN YDCU-RELATED-RELATED"/>
    <property type="match status" value="1"/>
</dbReference>
<keyword evidence="6 8" id="KW-1133">Transmembrane helix</keyword>
<evidence type="ECO:0000313" key="11">
    <source>
        <dbReference type="Proteomes" id="UP000434044"/>
    </source>
</evidence>
<feature type="transmembrane region" description="Helical" evidence="8">
    <location>
        <begin position="179"/>
        <end position="198"/>
    </location>
</feature>
<feature type="transmembrane region" description="Helical" evidence="8">
    <location>
        <begin position="277"/>
        <end position="297"/>
    </location>
</feature>
<dbReference type="RefSeq" id="WP_155449169.1">
    <property type="nucleotide sequence ID" value="NZ_WNKT01000008.1"/>
</dbReference>
<evidence type="ECO:0000256" key="1">
    <source>
        <dbReference type="ARBA" id="ARBA00004651"/>
    </source>
</evidence>